<dbReference type="KEGG" id="ehx:EMIHUDRAFT_209641"/>
<evidence type="ECO:0008006" key="5">
    <source>
        <dbReference type="Google" id="ProtNLM"/>
    </source>
</evidence>
<organism evidence="3 4">
    <name type="scientific">Emiliania huxleyi (strain CCMP1516)</name>
    <dbReference type="NCBI Taxonomy" id="280463"/>
    <lineage>
        <taxon>Eukaryota</taxon>
        <taxon>Haptista</taxon>
        <taxon>Haptophyta</taxon>
        <taxon>Prymnesiophyceae</taxon>
        <taxon>Isochrysidales</taxon>
        <taxon>Noelaerhabdaceae</taxon>
        <taxon>Emiliania</taxon>
    </lineage>
</organism>
<feature type="region of interest" description="Disordered" evidence="2">
    <location>
        <begin position="41"/>
        <end position="99"/>
    </location>
</feature>
<dbReference type="RefSeq" id="XP_005765194.1">
    <property type="nucleotide sequence ID" value="XM_005765137.1"/>
</dbReference>
<evidence type="ECO:0000256" key="1">
    <source>
        <dbReference type="SAM" id="Coils"/>
    </source>
</evidence>
<dbReference type="HOGENOM" id="CLU_1059350_0_0_1"/>
<dbReference type="GeneID" id="17264041"/>
<feature type="compositionally biased region" description="Low complexity" evidence="2">
    <location>
        <begin position="132"/>
        <end position="146"/>
    </location>
</feature>
<keyword evidence="1" id="KW-0175">Coiled coil</keyword>
<protein>
    <recommendedName>
        <fullName evidence="5">DM14 domain-containing protein</fullName>
    </recommendedName>
</protein>
<dbReference type="EnsemblProtists" id="EOD12765">
    <property type="protein sequence ID" value="EOD12765"/>
    <property type="gene ID" value="EMIHUDRAFT_247281"/>
</dbReference>
<accession>A0A0D3J2H7</accession>
<sequence length="263" mass="27613">MPRNKSSPADAELDFEAFDLEGTGEKVSDKEIASVLKSVLGGAPAPAPKRKPQQAAPLPSRQPQQAPQAKPQAHQGKARPTDKLSERAREYETAAVHATQSGETEMAMLWLQRGKALQAAAEALLSQYPHPTAAAADAGGPSSSAGPAPPAATPDDPIDAAEAYARTIVSQRVLDWEVGLASAQSQEEAEGAEVRIEALETRRAVLLAEESALAPEALVARLQVAIVAEKKAALAHKAAARTPDAIHALRRAKLMTEEVEALG</sequence>
<evidence type="ECO:0000256" key="2">
    <source>
        <dbReference type="SAM" id="MobiDB-lite"/>
    </source>
</evidence>
<dbReference type="GeneID" id="17258913"/>
<dbReference type="Proteomes" id="UP000013827">
    <property type="component" value="Unassembled WGS sequence"/>
</dbReference>
<dbReference type="PaxDb" id="2903-EOD12765"/>
<feature type="region of interest" description="Disordered" evidence="2">
    <location>
        <begin position="1"/>
        <end position="27"/>
    </location>
</feature>
<feature type="region of interest" description="Disordered" evidence="2">
    <location>
        <begin position="132"/>
        <end position="157"/>
    </location>
</feature>
<name>A0A0D3J2H7_EMIH1</name>
<dbReference type="AlphaFoldDB" id="A0A0D3J2H7"/>
<evidence type="ECO:0000313" key="4">
    <source>
        <dbReference type="Proteomes" id="UP000013827"/>
    </source>
</evidence>
<keyword evidence="4" id="KW-1185">Reference proteome</keyword>
<evidence type="ECO:0000313" key="3">
    <source>
        <dbReference type="EnsemblProtists" id="EOD17712"/>
    </source>
</evidence>
<dbReference type="RefSeq" id="XP_005770141.1">
    <property type="nucleotide sequence ID" value="XM_005770084.1"/>
</dbReference>
<feature type="compositionally biased region" description="Low complexity" evidence="2">
    <location>
        <begin position="53"/>
        <end position="75"/>
    </location>
</feature>
<dbReference type="KEGG" id="ehx:EMIHUDRAFT_247281"/>
<reference evidence="3" key="2">
    <citation type="submission" date="2024-10" db="UniProtKB">
        <authorList>
            <consortium name="EnsemblProtists"/>
        </authorList>
    </citation>
    <scope>IDENTIFICATION</scope>
</reference>
<dbReference type="EnsemblProtists" id="EOD17712">
    <property type="protein sequence ID" value="EOD17712"/>
    <property type="gene ID" value="EMIHUDRAFT_209641"/>
</dbReference>
<feature type="compositionally biased region" description="Basic and acidic residues" evidence="2">
    <location>
        <begin position="79"/>
        <end position="92"/>
    </location>
</feature>
<proteinExistence type="predicted"/>
<reference evidence="4" key="1">
    <citation type="journal article" date="2013" name="Nature">
        <title>Pan genome of the phytoplankton Emiliania underpins its global distribution.</title>
        <authorList>
            <person name="Read B.A."/>
            <person name="Kegel J."/>
            <person name="Klute M.J."/>
            <person name="Kuo A."/>
            <person name="Lefebvre S.C."/>
            <person name="Maumus F."/>
            <person name="Mayer C."/>
            <person name="Miller J."/>
            <person name="Monier A."/>
            <person name="Salamov A."/>
            <person name="Young J."/>
            <person name="Aguilar M."/>
            <person name="Claverie J.M."/>
            <person name="Frickenhaus S."/>
            <person name="Gonzalez K."/>
            <person name="Herman E.K."/>
            <person name="Lin Y.C."/>
            <person name="Napier J."/>
            <person name="Ogata H."/>
            <person name="Sarno A.F."/>
            <person name="Shmutz J."/>
            <person name="Schroeder D."/>
            <person name="de Vargas C."/>
            <person name="Verret F."/>
            <person name="von Dassow P."/>
            <person name="Valentin K."/>
            <person name="Van de Peer Y."/>
            <person name="Wheeler G."/>
            <person name="Dacks J.B."/>
            <person name="Delwiche C.F."/>
            <person name="Dyhrman S.T."/>
            <person name="Glockner G."/>
            <person name="John U."/>
            <person name="Richards T."/>
            <person name="Worden A.Z."/>
            <person name="Zhang X."/>
            <person name="Grigoriev I.V."/>
            <person name="Allen A.E."/>
            <person name="Bidle K."/>
            <person name="Borodovsky M."/>
            <person name="Bowler C."/>
            <person name="Brownlee C."/>
            <person name="Cock J.M."/>
            <person name="Elias M."/>
            <person name="Gladyshev V.N."/>
            <person name="Groth M."/>
            <person name="Guda C."/>
            <person name="Hadaegh A."/>
            <person name="Iglesias-Rodriguez M.D."/>
            <person name="Jenkins J."/>
            <person name="Jones B.M."/>
            <person name="Lawson T."/>
            <person name="Leese F."/>
            <person name="Lindquist E."/>
            <person name="Lobanov A."/>
            <person name="Lomsadze A."/>
            <person name="Malik S.B."/>
            <person name="Marsh M.E."/>
            <person name="Mackinder L."/>
            <person name="Mock T."/>
            <person name="Mueller-Roeber B."/>
            <person name="Pagarete A."/>
            <person name="Parker M."/>
            <person name="Probert I."/>
            <person name="Quesneville H."/>
            <person name="Raines C."/>
            <person name="Rensing S.A."/>
            <person name="Riano-Pachon D.M."/>
            <person name="Richier S."/>
            <person name="Rokitta S."/>
            <person name="Shiraiwa Y."/>
            <person name="Soanes D.M."/>
            <person name="van der Giezen M."/>
            <person name="Wahlund T.M."/>
            <person name="Williams B."/>
            <person name="Wilson W."/>
            <person name="Wolfe G."/>
            <person name="Wurch L.L."/>
        </authorList>
    </citation>
    <scope>NUCLEOTIDE SEQUENCE</scope>
</reference>
<feature type="coiled-coil region" evidence="1">
    <location>
        <begin position="182"/>
        <end position="209"/>
    </location>
</feature>